<comment type="caution">
    <text evidence="2">Lacks conserved residue(s) required for the propagation of feature annotation.</text>
</comment>
<reference evidence="5" key="1">
    <citation type="submission" date="2017-09" db="EMBL/GenBank/DDBJ databases">
        <title>Bacterial strain isolated from the female urinary microbiota.</title>
        <authorList>
            <person name="Thomas-White K."/>
            <person name="Kumar N."/>
            <person name="Forster S."/>
            <person name="Putonti C."/>
            <person name="Lawley T."/>
            <person name="Wolfe A.J."/>
        </authorList>
    </citation>
    <scope>NUCLEOTIDE SEQUENCE [LARGE SCALE GENOMIC DNA]</scope>
    <source>
        <strain evidence="5">UMB0959</strain>
    </source>
</reference>
<dbReference type="InterPro" id="IPR001310">
    <property type="entry name" value="Histidine_triad_HIT"/>
</dbReference>
<feature type="active site" description="Tele-AMP-histidine intermediate" evidence="1">
    <location>
        <position position="94"/>
    </location>
</feature>
<dbReference type="AlphaFoldDB" id="A0AAF1BM63"/>
<keyword evidence="5" id="KW-1185">Reference proteome</keyword>
<keyword evidence="4" id="KW-0808">Transferase</keyword>
<sequence>MNNELYEFIKNKDYHLIRESIYSIAILDKRPATKGHILVMPKMPIETFGDIDNKVVRGDLMALMHKVATKDMDKDYTIVCHNGESAGQTDSQVHFHFIPRDDKDNLNFDLPHDTSINVVEVLEDIKVKRAEKLK</sequence>
<protein>
    <submittedName>
        <fullName evidence="4">HIT family protein</fullName>
        <ecNumber evidence="4">2.1.1.-</ecNumber>
    </submittedName>
</protein>
<proteinExistence type="predicted"/>
<dbReference type="SUPFAM" id="SSF54197">
    <property type="entry name" value="HIT-like"/>
    <property type="match status" value="1"/>
</dbReference>
<dbReference type="PANTHER" id="PTHR46648">
    <property type="entry name" value="HIT FAMILY PROTEIN 1"/>
    <property type="match status" value="1"/>
</dbReference>
<evidence type="ECO:0000313" key="4">
    <source>
        <dbReference type="EMBL" id="WOS95734.1"/>
    </source>
</evidence>
<dbReference type="GO" id="GO:0032259">
    <property type="term" value="P:methylation"/>
    <property type="evidence" value="ECO:0007669"/>
    <property type="project" value="UniProtKB-KW"/>
</dbReference>
<dbReference type="GO" id="GO:0009117">
    <property type="term" value="P:nucleotide metabolic process"/>
    <property type="evidence" value="ECO:0007669"/>
    <property type="project" value="TreeGrafter"/>
</dbReference>
<dbReference type="PANTHER" id="PTHR46648:SF1">
    <property type="entry name" value="ADENOSINE 5'-MONOPHOSPHORAMIDASE HNT1"/>
    <property type="match status" value="1"/>
</dbReference>
<dbReference type="GO" id="GO:0008168">
    <property type="term" value="F:methyltransferase activity"/>
    <property type="evidence" value="ECO:0007669"/>
    <property type="project" value="UniProtKB-KW"/>
</dbReference>
<dbReference type="RefSeq" id="WP_180953384.1">
    <property type="nucleotide sequence ID" value="NZ_CP136964.1"/>
</dbReference>
<dbReference type="PROSITE" id="PS51084">
    <property type="entry name" value="HIT_2"/>
    <property type="match status" value="1"/>
</dbReference>
<organism evidence="4 5">
    <name type="scientific">Nosocomiicoccus massiliensis</name>
    <dbReference type="NCBI Taxonomy" id="1232430"/>
    <lineage>
        <taxon>Bacteria</taxon>
        <taxon>Bacillati</taxon>
        <taxon>Bacillota</taxon>
        <taxon>Bacilli</taxon>
        <taxon>Bacillales</taxon>
        <taxon>Staphylococcaceae</taxon>
        <taxon>Nosocomiicoccus</taxon>
    </lineage>
</organism>
<accession>A0AAF1BM63</accession>
<evidence type="ECO:0000259" key="3">
    <source>
        <dbReference type="PROSITE" id="PS51084"/>
    </source>
</evidence>
<keyword evidence="4" id="KW-0489">Methyltransferase</keyword>
<dbReference type="KEGG" id="nmy:CJ229_006470"/>
<evidence type="ECO:0000313" key="5">
    <source>
        <dbReference type="Proteomes" id="UP000243626"/>
    </source>
</evidence>
<dbReference type="Gene3D" id="3.30.428.10">
    <property type="entry name" value="HIT-like"/>
    <property type="match status" value="1"/>
</dbReference>
<dbReference type="EC" id="2.1.1.-" evidence="4"/>
<dbReference type="InterPro" id="IPR011146">
    <property type="entry name" value="HIT-like"/>
</dbReference>
<dbReference type="InterPro" id="IPR036265">
    <property type="entry name" value="HIT-like_sf"/>
</dbReference>
<gene>
    <name evidence="4" type="ORF">CJ229_006470</name>
</gene>
<feature type="domain" description="HIT" evidence="3">
    <location>
        <begin position="4"/>
        <end position="108"/>
    </location>
</feature>
<dbReference type="Proteomes" id="UP000243626">
    <property type="component" value="Chromosome"/>
</dbReference>
<dbReference type="EMBL" id="CP136964">
    <property type="protein sequence ID" value="WOS95734.1"/>
    <property type="molecule type" value="Genomic_DNA"/>
</dbReference>
<name>A0AAF1BM63_9STAP</name>
<evidence type="ECO:0000256" key="1">
    <source>
        <dbReference type="PIRSR" id="PIRSR601310-1"/>
    </source>
</evidence>
<evidence type="ECO:0000256" key="2">
    <source>
        <dbReference type="PROSITE-ProRule" id="PRU00464"/>
    </source>
</evidence>
<dbReference type="Pfam" id="PF01230">
    <property type="entry name" value="HIT"/>
    <property type="match status" value="1"/>
</dbReference>